<organism evidence="1">
    <name type="scientific">hydrothermal vent metagenome</name>
    <dbReference type="NCBI Taxonomy" id="652676"/>
    <lineage>
        <taxon>unclassified sequences</taxon>
        <taxon>metagenomes</taxon>
        <taxon>ecological metagenomes</taxon>
    </lineage>
</organism>
<protein>
    <submittedName>
        <fullName evidence="1">Spore photoproduct lyase</fullName>
        <ecNumber evidence="1">4.1.99.-</ecNumber>
    </submittedName>
</protein>
<dbReference type="GO" id="GO:0051539">
    <property type="term" value="F:4 iron, 4 sulfur cluster binding"/>
    <property type="evidence" value="ECO:0007669"/>
    <property type="project" value="TreeGrafter"/>
</dbReference>
<dbReference type="EMBL" id="CZRL01000052">
    <property type="protein sequence ID" value="CUS51021.1"/>
    <property type="molecule type" value="Genomic_DNA"/>
</dbReference>
<dbReference type="PANTHER" id="PTHR37822">
    <property type="entry name" value="SPORE PHOTOPRODUCT LYASE-RELATED"/>
    <property type="match status" value="1"/>
</dbReference>
<gene>
    <name evidence="1" type="ORF">MGWOODY_XGa183</name>
</gene>
<dbReference type="GO" id="GO:0003913">
    <property type="term" value="F:DNA photolyase activity"/>
    <property type="evidence" value="ECO:0007669"/>
    <property type="project" value="TreeGrafter"/>
</dbReference>
<dbReference type="AlphaFoldDB" id="A0A160TQ03"/>
<dbReference type="GO" id="GO:1904047">
    <property type="term" value="F:S-adenosyl-L-methionine binding"/>
    <property type="evidence" value="ECO:0007669"/>
    <property type="project" value="TreeGrafter"/>
</dbReference>
<dbReference type="PANTHER" id="PTHR37822:SF2">
    <property type="entry name" value="SPORE PHOTOPRODUCT LYASE"/>
    <property type="match status" value="1"/>
</dbReference>
<evidence type="ECO:0000313" key="1">
    <source>
        <dbReference type="EMBL" id="CUS51021.1"/>
    </source>
</evidence>
<name>A0A160TQ03_9ZZZZ</name>
<dbReference type="Gene3D" id="3.40.50.12110">
    <property type="match status" value="1"/>
</dbReference>
<accession>A0A160TQ03</accession>
<proteinExistence type="predicted"/>
<keyword evidence="1" id="KW-0456">Lyase</keyword>
<dbReference type="Pfam" id="PF20903">
    <property type="entry name" value="SPL"/>
    <property type="match status" value="1"/>
</dbReference>
<sequence length="351" mass="40458">MIDTIYVENAVVCHERAVNMIKRFPDAACVTCDRYQEVFNPKAQNFRLQKKKPALILAKKFGATVLPAPKGYGIGGKHNYYFSHMLNCIYDCRYCFLQGMYRSAHYVVFVNYERFFEGMAEKVKTHAGEDVWFFSGYDCDSLALEPVTGFVRELLAWLRRHPRAQVELRTKSTQIRSLFETAPLSNVVIAYSLTPAQTAATFEHKAPSVEKRLAALAELAERGWNVGLRFDPVLYELRYQDLYQRLFEDVFDRVPQNSIHSVTLGPFRMPKSYFRNVTRLYPDEALFAGPFESRDRMISYSKDCEQQMMSFCHDQLLRHTAADKIFTCSPLSQDLAANRVERNDSVGIHNG</sequence>
<dbReference type="EC" id="4.1.99.-" evidence="1"/>
<dbReference type="InterPro" id="IPR049539">
    <property type="entry name" value="SPL"/>
</dbReference>
<dbReference type="GO" id="GO:0042601">
    <property type="term" value="C:endospore-forming forespore"/>
    <property type="evidence" value="ECO:0007669"/>
    <property type="project" value="TreeGrafter"/>
</dbReference>
<dbReference type="Gene3D" id="3.80.30.30">
    <property type="match status" value="1"/>
</dbReference>
<reference evidence="1" key="1">
    <citation type="submission" date="2015-10" db="EMBL/GenBank/DDBJ databases">
        <authorList>
            <person name="Gilbert D.G."/>
        </authorList>
    </citation>
    <scope>NUCLEOTIDE SEQUENCE</scope>
</reference>